<protein>
    <submittedName>
        <fullName evidence="1">6-phosphogluconate dehydrogenase</fullName>
    </submittedName>
</protein>
<dbReference type="Proteomes" id="UP000325081">
    <property type="component" value="Unassembled WGS sequence"/>
</dbReference>
<evidence type="ECO:0000313" key="3">
    <source>
        <dbReference type="Proteomes" id="UP000325081"/>
    </source>
</evidence>
<dbReference type="EMBL" id="BKCP01011292">
    <property type="protein sequence ID" value="GER54554.1"/>
    <property type="molecule type" value="Genomic_DNA"/>
</dbReference>
<reference evidence="1" key="2">
    <citation type="journal article" date="2019" name="Curr. Biol.">
        <title>Genome Sequence of Striga asiatica Provides Insight into the Evolution of Plant Parasitism.</title>
        <authorList>
            <person name="Yoshida S."/>
            <person name="Kim S."/>
            <person name="Wafula E.K."/>
            <person name="Tanskanen J."/>
            <person name="Kim Y."/>
            <person name="Honaas L."/>
            <person name="Yang Z."/>
            <person name="Spallek T."/>
            <person name="Conn C.E."/>
            <person name="Ichihashi Y."/>
            <person name="Cheong K."/>
            <person name="Cui S."/>
            <person name="Der J.P."/>
            <person name="Gundlach H."/>
            <person name="Jiao Y."/>
            <person name="Hori C."/>
            <person name="Ishida J.K."/>
            <person name="Kasahara H."/>
            <person name="Kiba T."/>
            <person name="Kim M."/>
            <person name="Koo N."/>
            <person name="Laohavisit A."/>
            <person name="Lee Y."/>
            <person name="Lumba S."/>
            <person name="Mccourt P."/>
            <person name="Mortimer J.C."/>
            <person name="Mutuku J.M."/>
            <person name="Nomura T."/>
            <person name="Sasaki-sekimoto Y."/>
            <person name="Seto Y."/>
            <person name="Wang Y."/>
            <person name="Wakatake T."/>
            <person name="Sakakibara H."/>
            <person name="Demura T."/>
            <person name="Yamaguchi S."/>
            <person name="Yoneyama K."/>
            <person name="Manabe R."/>
            <person name="Nelson D.C."/>
            <person name="Schulman A.H."/>
            <person name="Timko M.P."/>
            <person name="Depamphilis C.W."/>
            <person name="Choi D."/>
            <person name="Shirasu K."/>
        </authorList>
    </citation>
    <scope>NUCLEOTIDE SEQUENCE [LARGE SCALE GENOMIC DNA]</scope>
    <source>
        <strain evidence="1">UVA1</strain>
    </source>
</reference>
<keyword evidence="3" id="KW-1185">Reference proteome</keyword>
<name>A0A5A7RDT5_STRAF</name>
<comment type="caution">
    <text evidence="1">The sequence shown here is derived from an EMBL/GenBank/DDBJ whole genome shotgun (WGS) entry which is preliminary data.</text>
</comment>
<organism evidence="1 3">
    <name type="scientific">Striga asiatica</name>
    <name type="common">Asiatic witchweed</name>
    <name type="synonym">Buchnera asiatica</name>
    <dbReference type="NCBI Taxonomy" id="4170"/>
    <lineage>
        <taxon>Eukaryota</taxon>
        <taxon>Viridiplantae</taxon>
        <taxon>Streptophyta</taxon>
        <taxon>Embryophyta</taxon>
        <taxon>Tracheophyta</taxon>
        <taxon>Spermatophyta</taxon>
        <taxon>Magnoliopsida</taxon>
        <taxon>eudicotyledons</taxon>
        <taxon>Gunneridae</taxon>
        <taxon>Pentapetalae</taxon>
        <taxon>asterids</taxon>
        <taxon>lamiids</taxon>
        <taxon>Lamiales</taxon>
        <taxon>Orobanchaceae</taxon>
        <taxon>Buchnereae</taxon>
        <taxon>Striga</taxon>
    </lineage>
</organism>
<accession>A0A5A7RDT5</accession>
<dbReference type="AlphaFoldDB" id="A0A5A7RDT5"/>
<sequence>MVNYYHHCCLDDRRSRVAVHGFVLGNSRKHCIQEIRTLEIPCIIITTSVFGPLSNPILEHIVDYLTSILHLFNISSDIEPFQTRDSVGQNKHPTKVQRFLNRLLKPIILIFITSVRGYGLVWDVVSNGVVQVFYEKPDFRGPDVGQPVKAAWGEELEGGHLANVAPVGPIRGEGKAGIFVAEVFAGGHIGPGGKGPVVGGEAFLDGLPATHD</sequence>
<dbReference type="EMBL" id="BKCP01013204">
    <property type="protein sequence ID" value="GER57319.1"/>
    <property type="molecule type" value="Genomic_DNA"/>
</dbReference>
<proteinExistence type="predicted"/>
<evidence type="ECO:0000313" key="1">
    <source>
        <dbReference type="EMBL" id="GER54554.1"/>
    </source>
</evidence>
<reference evidence="3" key="1">
    <citation type="journal article" date="2019" name="Curr. Biol.">
        <title>Genome Sequence of Striga asiatica Provides Insight into the Evolution of Plant Parasitism.</title>
        <authorList>
            <person name="Yoshida S."/>
            <person name="Kim S."/>
            <person name="Wafula E.K."/>
            <person name="Tanskanen J."/>
            <person name="Kim Y.M."/>
            <person name="Honaas L."/>
            <person name="Yang Z."/>
            <person name="Spallek T."/>
            <person name="Conn C.E."/>
            <person name="Ichihashi Y."/>
            <person name="Cheong K."/>
            <person name="Cui S."/>
            <person name="Der J.P."/>
            <person name="Gundlach H."/>
            <person name="Jiao Y."/>
            <person name="Hori C."/>
            <person name="Ishida J.K."/>
            <person name="Kasahara H."/>
            <person name="Kiba T."/>
            <person name="Kim M.S."/>
            <person name="Koo N."/>
            <person name="Laohavisit A."/>
            <person name="Lee Y.H."/>
            <person name="Lumba S."/>
            <person name="McCourt P."/>
            <person name="Mortimer J.C."/>
            <person name="Mutuku J.M."/>
            <person name="Nomura T."/>
            <person name="Sasaki-Sekimoto Y."/>
            <person name="Seto Y."/>
            <person name="Wang Y."/>
            <person name="Wakatake T."/>
            <person name="Sakakibara H."/>
            <person name="Demura T."/>
            <person name="Yamaguchi S."/>
            <person name="Yoneyama K."/>
            <person name="Manabe R.I."/>
            <person name="Nelson D.C."/>
            <person name="Schulman A.H."/>
            <person name="Timko M.P."/>
            <person name="dePamphilis C.W."/>
            <person name="Choi D."/>
            <person name="Shirasu K."/>
        </authorList>
    </citation>
    <scope>NUCLEOTIDE SEQUENCE [LARGE SCALE GENOMIC DNA]</scope>
    <source>
        <strain evidence="3">cv. UVA1</strain>
    </source>
</reference>
<evidence type="ECO:0000313" key="2">
    <source>
        <dbReference type="EMBL" id="GER57319.1"/>
    </source>
</evidence>
<gene>
    <name evidence="1" type="ORF">STAS_32179</name>
    <name evidence="2" type="ORF">STAS_35126</name>
</gene>